<sequence length="372" mass="40504">MVVPKLLPYAVHEPPTGFDSLTAKAHGVIPLSAQRAFRDRHAHWFDRAVSVSAVALGIRHPKALLRFLSLRRTAQTFHYGHESPDHFIELHRCGKLGAPLVVFMHGGAWFSGRPWMYRLISTALNRRGMDVGIVGYGTYKTLPPIPGTRLPDPALDGTADPAVVLGHVDHQVDDLQHCLEFLMLDPRSPYSADQIPIFLSGHSSGAHICSLFLLREAMGAPGYNTLPRRVQGFVGLSGVYDVAVHHEYEARRGVHEISGMGACNGGLARFHRNSPTTLAGMLTPEQAGALPPFLIVHGVDDETVPFTNSLVFASNLAGHGGRVKTAWLPETDHQGPVAALMMHTDSEVERHISAFMESADKVGIGNTLKSKL</sequence>
<gene>
    <name evidence="3" type="ORF">NSK_002754</name>
</gene>
<keyword evidence="1" id="KW-0378">Hydrolase</keyword>
<dbReference type="AlphaFoldDB" id="A0A4D9D4J1"/>
<dbReference type="Gene3D" id="3.40.50.1820">
    <property type="entry name" value="alpha/beta hydrolase"/>
    <property type="match status" value="1"/>
</dbReference>
<dbReference type="InterPro" id="IPR050300">
    <property type="entry name" value="GDXG_lipolytic_enzyme"/>
</dbReference>
<dbReference type="Pfam" id="PF20434">
    <property type="entry name" value="BD-FAE"/>
    <property type="match status" value="1"/>
</dbReference>
<dbReference type="GO" id="GO:0016787">
    <property type="term" value="F:hydrolase activity"/>
    <property type="evidence" value="ECO:0007669"/>
    <property type="project" value="UniProtKB-KW"/>
</dbReference>
<comment type="caution">
    <text evidence="3">The sequence shown here is derived from an EMBL/GenBank/DDBJ whole genome shotgun (WGS) entry which is preliminary data.</text>
</comment>
<evidence type="ECO:0000256" key="1">
    <source>
        <dbReference type="ARBA" id="ARBA00022801"/>
    </source>
</evidence>
<keyword evidence="4" id="KW-1185">Reference proteome</keyword>
<dbReference type="EMBL" id="SDOX01000010">
    <property type="protein sequence ID" value="TFJ85934.1"/>
    <property type="molecule type" value="Genomic_DNA"/>
</dbReference>
<protein>
    <recommendedName>
        <fullName evidence="2">BD-FAE-like domain-containing protein</fullName>
    </recommendedName>
</protein>
<evidence type="ECO:0000259" key="2">
    <source>
        <dbReference type="Pfam" id="PF20434"/>
    </source>
</evidence>
<feature type="domain" description="BD-FAE-like" evidence="2">
    <location>
        <begin position="170"/>
        <end position="316"/>
    </location>
</feature>
<dbReference type="SUPFAM" id="SSF53474">
    <property type="entry name" value="alpha/beta-Hydrolases"/>
    <property type="match status" value="1"/>
</dbReference>
<dbReference type="Proteomes" id="UP000355283">
    <property type="component" value="Unassembled WGS sequence"/>
</dbReference>
<dbReference type="InterPro" id="IPR029058">
    <property type="entry name" value="AB_hydrolase_fold"/>
</dbReference>
<evidence type="ECO:0000313" key="4">
    <source>
        <dbReference type="Proteomes" id="UP000355283"/>
    </source>
</evidence>
<dbReference type="OrthoDB" id="6495301at2759"/>
<dbReference type="PANTHER" id="PTHR48081">
    <property type="entry name" value="AB HYDROLASE SUPERFAMILY PROTEIN C4A8.06C"/>
    <property type="match status" value="1"/>
</dbReference>
<proteinExistence type="predicted"/>
<dbReference type="PANTHER" id="PTHR48081:SF33">
    <property type="entry name" value="KYNURENINE FORMAMIDASE"/>
    <property type="match status" value="1"/>
</dbReference>
<dbReference type="InterPro" id="IPR049492">
    <property type="entry name" value="BD-FAE-like_dom"/>
</dbReference>
<name>A0A4D9D4J1_9STRA</name>
<evidence type="ECO:0000313" key="3">
    <source>
        <dbReference type="EMBL" id="TFJ85934.1"/>
    </source>
</evidence>
<organism evidence="3 4">
    <name type="scientific">Nannochloropsis salina CCMP1776</name>
    <dbReference type="NCBI Taxonomy" id="1027361"/>
    <lineage>
        <taxon>Eukaryota</taxon>
        <taxon>Sar</taxon>
        <taxon>Stramenopiles</taxon>
        <taxon>Ochrophyta</taxon>
        <taxon>Eustigmatophyceae</taxon>
        <taxon>Eustigmatales</taxon>
        <taxon>Monodopsidaceae</taxon>
        <taxon>Microchloropsis</taxon>
        <taxon>Microchloropsis salina</taxon>
    </lineage>
</organism>
<accession>A0A4D9D4J1</accession>
<reference evidence="3 4" key="1">
    <citation type="submission" date="2019-01" db="EMBL/GenBank/DDBJ databases">
        <title>Nuclear Genome Assembly of the Microalgal Biofuel strain Nannochloropsis salina CCMP1776.</title>
        <authorList>
            <person name="Hovde B."/>
        </authorList>
    </citation>
    <scope>NUCLEOTIDE SEQUENCE [LARGE SCALE GENOMIC DNA]</scope>
    <source>
        <strain evidence="3 4">CCMP1776</strain>
    </source>
</reference>